<dbReference type="Pfam" id="PF13354">
    <property type="entry name" value="Beta-lactamase2"/>
    <property type="match status" value="1"/>
</dbReference>
<name>A0A4Z1BJY4_9RHOB</name>
<evidence type="ECO:0000313" key="2">
    <source>
        <dbReference type="EMBL" id="TGN58386.1"/>
    </source>
</evidence>
<evidence type="ECO:0000313" key="3">
    <source>
        <dbReference type="Proteomes" id="UP000297972"/>
    </source>
</evidence>
<gene>
    <name evidence="2" type="ORF">E4L95_12445</name>
</gene>
<proteinExistence type="predicted"/>
<dbReference type="Proteomes" id="UP000297972">
    <property type="component" value="Unassembled WGS sequence"/>
</dbReference>
<dbReference type="SUPFAM" id="SSF56601">
    <property type="entry name" value="beta-lactamase/transpeptidase-like"/>
    <property type="match status" value="1"/>
</dbReference>
<dbReference type="RefSeq" id="WP_135817888.1">
    <property type="nucleotide sequence ID" value="NZ_CP040765.1"/>
</dbReference>
<dbReference type="EMBL" id="SRPG01000115">
    <property type="protein sequence ID" value="TGN58386.1"/>
    <property type="molecule type" value="Genomic_DNA"/>
</dbReference>
<organism evidence="2 3">
    <name type="scientific">Paracoccus liaowanqingii</name>
    <dbReference type="NCBI Taxonomy" id="2560053"/>
    <lineage>
        <taxon>Bacteria</taxon>
        <taxon>Pseudomonadati</taxon>
        <taxon>Pseudomonadota</taxon>
        <taxon>Alphaproteobacteria</taxon>
        <taxon>Rhodobacterales</taxon>
        <taxon>Paracoccaceae</taxon>
        <taxon>Paracoccus</taxon>
    </lineage>
</organism>
<accession>A0A4Z1BJY4</accession>
<dbReference type="AlphaFoldDB" id="A0A4Z1BJY4"/>
<comment type="caution">
    <text evidence="2">The sequence shown here is derived from an EMBL/GenBank/DDBJ whole genome shotgun (WGS) entry which is preliminary data.</text>
</comment>
<dbReference type="Gene3D" id="3.40.710.10">
    <property type="entry name" value="DD-peptidase/beta-lactamase superfamily"/>
    <property type="match status" value="1"/>
</dbReference>
<dbReference type="GO" id="GO:0008800">
    <property type="term" value="F:beta-lactamase activity"/>
    <property type="evidence" value="ECO:0007669"/>
    <property type="project" value="InterPro"/>
</dbReference>
<dbReference type="GO" id="GO:0030655">
    <property type="term" value="P:beta-lactam antibiotic catabolic process"/>
    <property type="evidence" value="ECO:0007669"/>
    <property type="project" value="InterPro"/>
</dbReference>
<dbReference type="InterPro" id="IPR012338">
    <property type="entry name" value="Beta-lactam/transpept-like"/>
</dbReference>
<sequence length="39" mass="4181">MRSTITQSDNTATNLLLDRVGGPQNLMNTCAQSGTTRRG</sequence>
<reference evidence="2 3" key="1">
    <citation type="submission" date="2019-03" db="EMBL/GenBank/DDBJ databases">
        <authorList>
            <person name="Li J."/>
        </authorList>
    </citation>
    <scope>NUCLEOTIDE SEQUENCE [LARGE SCALE GENOMIC DNA]</scope>
    <source>
        <strain evidence="2 3">3058</strain>
    </source>
</reference>
<keyword evidence="3" id="KW-1185">Reference proteome</keyword>
<protein>
    <recommendedName>
        <fullName evidence="1">Beta-lactamase class A catalytic domain-containing protein</fullName>
    </recommendedName>
</protein>
<dbReference type="InterPro" id="IPR045155">
    <property type="entry name" value="Beta-lactam_cat"/>
</dbReference>
<feature type="domain" description="Beta-lactamase class A catalytic" evidence="1">
    <location>
        <begin position="2"/>
        <end position="36"/>
    </location>
</feature>
<dbReference type="OrthoDB" id="9784149at2"/>
<evidence type="ECO:0000259" key="1">
    <source>
        <dbReference type="Pfam" id="PF13354"/>
    </source>
</evidence>